<keyword evidence="5 7" id="KW-0378">Hydrolase</keyword>
<evidence type="ECO:0000256" key="4">
    <source>
        <dbReference type="ARBA" id="ARBA00022729"/>
    </source>
</evidence>
<keyword evidence="3 7" id="KW-0645">Protease</keyword>
<evidence type="ECO:0000313" key="9">
    <source>
        <dbReference type="EMBL" id="TMW66305.1"/>
    </source>
</evidence>
<dbReference type="PANTHER" id="PTHR11802">
    <property type="entry name" value="SERINE PROTEASE FAMILY S10 SERINE CARBOXYPEPTIDASE"/>
    <property type="match status" value="1"/>
</dbReference>
<proteinExistence type="inferred from homology"/>
<keyword evidence="2 7" id="KW-0121">Carboxypeptidase</keyword>
<dbReference type="PROSITE" id="PS00560">
    <property type="entry name" value="CARBOXYPEPT_SER_HIS"/>
    <property type="match status" value="1"/>
</dbReference>
<gene>
    <name evidence="9" type="ORF">Poli38472_004070</name>
</gene>
<dbReference type="SUPFAM" id="SSF53474">
    <property type="entry name" value="alpha/beta-Hydrolases"/>
    <property type="match status" value="1"/>
</dbReference>
<dbReference type="Proteomes" id="UP000794436">
    <property type="component" value="Unassembled WGS sequence"/>
</dbReference>
<sequence length="496" mass="55006">MESPSVAVYDASDKPLTPVTESSLRPKRRRSLIIGGIVVVLAVAIGLITWRATRHSSSTASGIASGEEVCDPNVKQDAGYITLPNKRDGHYFYWYFESRSNPSQDPLVLWLTGGPGCSSLWALLAENGPCTVNSDLSTTNNPYSWNSNANVIWLDQPISTGYSYGDTWDDDSDSEHDVSENLYNFLQGFLDKHPELEEREFYITGESYAGHYIPPSAHYIWQRNEELASGNVSSSTSSRKHINLKGIAIGNGLTAPSIQYAHFLDMANNSYGIELATKSELALAKNSTSMCTDLIDQCQEDKKVCIAALNECEGGVMSVLYSSPVNPYDIRKPCVTTSTDCYESTSITTYLNSPTIQSYLGVSTDKVPQWEECSNAVSSNFAYSGDYMLNHESYVAALLNSSDIRVLIYAGDADLVCNWIGNYAWTKQLEWTHHDEFNAAKERDFVTSNGSKGGVLRSYENQFTFLRVFDSGHMVPMDQPQVALEMLQRFMGNKTL</sequence>
<dbReference type="AlphaFoldDB" id="A0A8K1CPE1"/>
<keyword evidence="6" id="KW-0325">Glycoprotein</keyword>
<protein>
    <recommendedName>
        <fullName evidence="7">Carboxypeptidase</fullName>
        <ecNumber evidence="7">3.4.16.-</ecNumber>
    </recommendedName>
</protein>
<dbReference type="InterPro" id="IPR029058">
    <property type="entry name" value="AB_hydrolase_fold"/>
</dbReference>
<keyword evidence="8" id="KW-1133">Transmembrane helix</keyword>
<dbReference type="InterPro" id="IPR001563">
    <property type="entry name" value="Peptidase_S10"/>
</dbReference>
<evidence type="ECO:0000256" key="8">
    <source>
        <dbReference type="SAM" id="Phobius"/>
    </source>
</evidence>
<evidence type="ECO:0000256" key="3">
    <source>
        <dbReference type="ARBA" id="ARBA00022670"/>
    </source>
</evidence>
<name>A0A8K1CPE1_PYTOL</name>
<keyword evidence="4" id="KW-0732">Signal</keyword>
<dbReference type="EMBL" id="SPLM01000036">
    <property type="protein sequence ID" value="TMW66305.1"/>
    <property type="molecule type" value="Genomic_DNA"/>
</dbReference>
<evidence type="ECO:0000256" key="7">
    <source>
        <dbReference type="RuleBase" id="RU361156"/>
    </source>
</evidence>
<dbReference type="GO" id="GO:0006508">
    <property type="term" value="P:proteolysis"/>
    <property type="evidence" value="ECO:0007669"/>
    <property type="project" value="UniProtKB-KW"/>
</dbReference>
<evidence type="ECO:0000313" key="10">
    <source>
        <dbReference type="Proteomes" id="UP000794436"/>
    </source>
</evidence>
<reference evidence="9" key="1">
    <citation type="submission" date="2019-03" db="EMBL/GenBank/DDBJ databases">
        <title>Long read genome sequence of the mycoparasitic Pythium oligandrum ATCC 38472 isolated from sugarbeet rhizosphere.</title>
        <authorList>
            <person name="Gaulin E."/>
        </authorList>
    </citation>
    <scope>NUCLEOTIDE SEQUENCE</scope>
    <source>
        <strain evidence="9">ATCC 38472_TT</strain>
    </source>
</reference>
<dbReference type="Pfam" id="PF00450">
    <property type="entry name" value="Peptidase_S10"/>
    <property type="match status" value="1"/>
</dbReference>
<comment type="similarity">
    <text evidence="1 7">Belongs to the peptidase S10 family.</text>
</comment>
<dbReference type="Gene3D" id="3.40.50.1820">
    <property type="entry name" value="alpha/beta hydrolase"/>
    <property type="match status" value="1"/>
</dbReference>
<evidence type="ECO:0000256" key="1">
    <source>
        <dbReference type="ARBA" id="ARBA00009431"/>
    </source>
</evidence>
<feature type="transmembrane region" description="Helical" evidence="8">
    <location>
        <begin position="32"/>
        <end position="50"/>
    </location>
</feature>
<keyword evidence="8" id="KW-0812">Transmembrane</keyword>
<dbReference type="EC" id="3.4.16.-" evidence="7"/>
<organism evidence="9 10">
    <name type="scientific">Pythium oligandrum</name>
    <name type="common">Mycoparasitic fungus</name>
    <dbReference type="NCBI Taxonomy" id="41045"/>
    <lineage>
        <taxon>Eukaryota</taxon>
        <taxon>Sar</taxon>
        <taxon>Stramenopiles</taxon>
        <taxon>Oomycota</taxon>
        <taxon>Peronosporomycetes</taxon>
        <taxon>Pythiales</taxon>
        <taxon>Pythiaceae</taxon>
        <taxon>Pythium</taxon>
    </lineage>
</organism>
<dbReference type="OrthoDB" id="443318at2759"/>
<comment type="caution">
    <text evidence="9">The sequence shown here is derived from an EMBL/GenBank/DDBJ whole genome shotgun (WGS) entry which is preliminary data.</text>
</comment>
<keyword evidence="8" id="KW-0472">Membrane</keyword>
<evidence type="ECO:0000256" key="6">
    <source>
        <dbReference type="ARBA" id="ARBA00023180"/>
    </source>
</evidence>
<dbReference type="Gene3D" id="1.10.287.410">
    <property type="match status" value="1"/>
</dbReference>
<dbReference type="PRINTS" id="PR00724">
    <property type="entry name" value="CRBOXYPTASEC"/>
</dbReference>
<keyword evidence="10" id="KW-1185">Reference proteome</keyword>
<dbReference type="GO" id="GO:0004185">
    <property type="term" value="F:serine-type carboxypeptidase activity"/>
    <property type="evidence" value="ECO:0007669"/>
    <property type="project" value="UniProtKB-UniRule"/>
</dbReference>
<accession>A0A8K1CPE1</accession>
<dbReference type="PROSITE" id="PS00131">
    <property type="entry name" value="CARBOXYPEPT_SER_SER"/>
    <property type="match status" value="1"/>
</dbReference>
<evidence type="ECO:0000256" key="5">
    <source>
        <dbReference type="ARBA" id="ARBA00022801"/>
    </source>
</evidence>
<evidence type="ECO:0000256" key="2">
    <source>
        <dbReference type="ARBA" id="ARBA00022645"/>
    </source>
</evidence>
<dbReference type="InterPro" id="IPR018202">
    <property type="entry name" value="Ser_caboxypep_ser_AS"/>
</dbReference>
<dbReference type="PANTHER" id="PTHR11802:SF113">
    <property type="entry name" value="SERINE CARBOXYPEPTIDASE CTSA-4.1"/>
    <property type="match status" value="1"/>
</dbReference>
<dbReference type="InterPro" id="IPR033124">
    <property type="entry name" value="Ser_caboxypep_his_AS"/>
</dbReference>